<organism evidence="1 2">
    <name type="scientific">Comamonas testosteroni TK102</name>
    <dbReference type="NCBI Taxonomy" id="1392005"/>
    <lineage>
        <taxon>Bacteria</taxon>
        <taxon>Pseudomonadati</taxon>
        <taxon>Pseudomonadota</taxon>
        <taxon>Betaproteobacteria</taxon>
        <taxon>Burkholderiales</taxon>
        <taxon>Comamonadaceae</taxon>
        <taxon>Comamonas</taxon>
    </lineage>
</organism>
<accession>A0A076PUZ0</accession>
<sequence>MHQIPSEQIERFMSGQVRCWNNHDKAGLLALYREAAPDLLDIEYVGRTEQADGWLVIEEMYDKHNHQFRLEVVSTIINGCEAAVHHRNCIVGTNQVIESIETYRFGPGSLQVRYFLKPPQDASVSLEQFRGFAPTQPQDTP</sequence>
<proteinExistence type="predicted"/>
<dbReference type="KEGG" id="ctes:O987_22155"/>
<dbReference type="HOGENOM" id="CLU_2035266_0_0_4"/>
<dbReference type="SUPFAM" id="SSF54427">
    <property type="entry name" value="NTF2-like"/>
    <property type="match status" value="1"/>
</dbReference>
<dbReference type="EMBL" id="CP006704">
    <property type="protein sequence ID" value="AIJ48521.1"/>
    <property type="molecule type" value="Genomic_DNA"/>
</dbReference>
<reference evidence="1 2" key="1">
    <citation type="journal article" date="2014" name="Genome Announc.">
        <title>Complete Genome Sequence of Polychlorinated Biphenyl Degrader Comamonas testosteroni TK102 (NBRC 109938).</title>
        <authorList>
            <person name="Fukuda K."/>
            <person name="Hosoyama A."/>
            <person name="Tsuchikane K."/>
            <person name="Ohji S."/>
            <person name="Yamazoe A."/>
            <person name="Fujita N."/>
            <person name="Shintani M."/>
            <person name="Kimbara K."/>
        </authorList>
    </citation>
    <scope>NUCLEOTIDE SEQUENCE [LARGE SCALE GENOMIC DNA]</scope>
    <source>
        <strain evidence="1">TK102</strain>
    </source>
</reference>
<protein>
    <recommendedName>
        <fullName evidence="3">SnoaL-like domain-containing protein</fullName>
    </recommendedName>
</protein>
<evidence type="ECO:0008006" key="3">
    <source>
        <dbReference type="Google" id="ProtNLM"/>
    </source>
</evidence>
<dbReference type="GeneID" id="69561583"/>
<dbReference type="Gene3D" id="3.10.450.50">
    <property type="match status" value="1"/>
</dbReference>
<dbReference type="InterPro" id="IPR032710">
    <property type="entry name" value="NTF2-like_dom_sf"/>
</dbReference>
<evidence type="ECO:0000313" key="1">
    <source>
        <dbReference type="EMBL" id="AIJ48521.1"/>
    </source>
</evidence>
<dbReference type="AlphaFoldDB" id="A0A076PUZ0"/>
<name>A0A076PUZ0_COMTE</name>
<dbReference type="Proteomes" id="UP000028782">
    <property type="component" value="Chromosome"/>
</dbReference>
<dbReference type="RefSeq" id="WP_187427973.1">
    <property type="nucleotide sequence ID" value="NZ_CP006704.1"/>
</dbReference>
<gene>
    <name evidence="1" type="ORF">O987_22155</name>
</gene>
<evidence type="ECO:0000313" key="2">
    <source>
        <dbReference type="Proteomes" id="UP000028782"/>
    </source>
</evidence>